<dbReference type="GO" id="GO:0140114">
    <property type="term" value="P:cellular detoxification of fluoride"/>
    <property type="evidence" value="ECO:0007669"/>
    <property type="project" value="UniProtKB-UniRule"/>
</dbReference>
<evidence type="ECO:0000256" key="3">
    <source>
        <dbReference type="ARBA" id="ARBA00022692"/>
    </source>
</evidence>
<dbReference type="PANTHER" id="PTHR28259:SF1">
    <property type="entry name" value="FLUORIDE EXPORT PROTEIN 1-RELATED"/>
    <property type="match status" value="1"/>
</dbReference>
<dbReference type="EMBL" id="CP011853">
    <property type="protein sequence ID" value="ALG86529.1"/>
    <property type="molecule type" value="Genomic_DNA"/>
</dbReference>
<comment type="subcellular location">
    <subcellularLocation>
        <location evidence="1 10">Cell membrane</location>
        <topology evidence="1 10">Multi-pass membrane protein</topology>
    </subcellularLocation>
</comment>
<evidence type="ECO:0000313" key="12">
    <source>
        <dbReference type="Proteomes" id="UP000063789"/>
    </source>
</evidence>
<accession>A0A0N9MTP8</accession>
<comment type="catalytic activity">
    <reaction evidence="8">
        <text>fluoride(in) = fluoride(out)</text>
        <dbReference type="Rhea" id="RHEA:76159"/>
        <dbReference type="ChEBI" id="CHEBI:17051"/>
    </reaction>
    <physiologicalReaction direction="left-to-right" evidence="8">
        <dbReference type="Rhea" id="RHEA:76160"/>
    </physiologicalReaction>
</comment>
<name>A0A0N9MTP8_9ACTN</name>
<dbReference type="Proteomes" id="UP000063789">
    <property type="component" value="Chromosome"/>
</dbReference>
<dbReference type="HAMAP" id="MF_00454">
    <property type="entry name" value="FluC"/>
    <property type="match status" value="1"/>
</dbReference>
<sequence>MSESGKAATLGWVFVGGMGGTALRWVAEETWPAHDGQWPWGTFVVNLVGAFILGALLEGLARLGGDVGWRRRVRLAVGTGFCGALTTYSAFALEISLLGRGEHYGMAIGYAVVSVAVGVLLAFSGVQAARRLLPLEGESA</sequence>
<dbReference type="PANTHER" id="PTHR28259">
    <property type="entry name" value="FLUORIDE EXPORT PROTEIN 1-RELATED"/>
    <property type="match status" value="1"/>
</dbReference>
<feature type="transmembrane region" description="Helical" evidence="10">
    <location>
        <begin position="7"/>
        <end position="26"/>
    </location>
</feature>
<keyword evidence="10" id="KW-0479">Metal-binding</keyword>
<keyword evidence="10" id="KW-0813">Transport</keyword>
<evidence type="ECO:0000256" key="10">
    <source>
        <dbReference type="HAMAP-Rule" id="MF_00454"/>
    </source>
</evidence>
<feature type="binding site" evidence="10">
    <location>
        <position position="86"/>
    </location>
    <ligand>
        <name>Na(+)</name>
        <dbReference type="ChEBI" id="CHEBI:29101"/>
        <note>structural</note>
    </ligand>
</feature>
<keyword evidence="10" id="KW-0915">Sodium</keyword>
<gene>
    <name evidence="10" type="primary">fluC</name>
    <name evidence="10" type="synonym">crcB</name>
    <name evidence="11" type="ORF">ACH46_02145</name>
</gene>
<keyword evidence="12" id="KW-1185">Reference proteome</keyword>
<dbReference type="OrthoDB" id="5148600at2"/>
<protein>
    <recommendedName>
        <fullName evidence="10">Fluoride-specific ion channel FluC</fullName>
    </recommendedName>
</protein>
<evidence type="ECO:0000256" key="6">
    <source>
        <dbReference type="ARBA" id="ARBA00023303"/>
    </source>
</evidence>
<evidence type="ECO:0000256" key="2">
    <source>
        <dbReference type="ARBA" id="ARBA00022475"/>
    </source>
</evidence>
<dbReference type="GO" id="GO:0005886">
    <property type="term" value="C:plasma membrane"/>
    <property type="evidence" value="ECO:0007669"/>
    <property type="project" value="UniProtKB-SubCell"/>
</dbReference>
<evidence type="ECO:0000256" key="1">
    <source>
        <dbReference type="ARBA" id="ARBA00004651"/>
    </source>
</evidence>
<evidence type="ECO:0000256" key="4">
    <source>
        <dbReference type="ARBA" id="ARBA00022989"/>
    </source>
</evidence>
<dbReference type="Pfam" id="PF02537">
    <property type="entry name" value="CRCB"/>
    <property type="match status" value="1"/>
</dbReference>
<keyword evidence="5 10" id="KW-0472">Membrane</keyword>
<proteinExistence type="inferred from homology"/>
<evidence type="ECO:0000256" key="7">
    <source>
        <dbReference type="ARBA" id="ARBA00035120"/>
    </source>
</evidence>
<dbReference type="KEGG" id="goq:ACH46_02145"/>
<evidence type="ECO:0000313" key="11">
    <source>
        <dbReference type="EMBL" id="ALG86529.1"/>
    </source>
</evidence>
<feature type="binding site" evidence="10">
    <location>
        <position position="83"/>
    </location>
    <ligand>
        <name>Na(+)</name>
        <dbReference type="ChEBI" id="CHEBI:29101"/>
        <note>structural</note>
    </ligand>
</feature>
<keyword evidence="4 10" id="KW-1133">Transmembrane helix</keyword>
<comment type="similarity">
    <text evidence="7 10">Belongs to the fluoride channel Fluc/FEX (TC 1.A.43) family.</text>
</comment>
<evidence type="ECO:0000256" key="8">
    <source>
        <dbReference type="ARBA" id="ARBA00035585"/>
    </source>
</evidence>
<keyword evidence="6 10" id="KW-0407">Ion channel</keyword>
<evidence type="ECO:0000256" key="9">
    <source>
        <dbReference type="ARBA" id="ARBA00049940"/>
    </source>
</evidence>
<reference evidence="11 12" key="2">
    <citation type="journal article" date="2017" name="Int. J. Syst. Evol. Microbiol.">
        <title>Gordonia phthalatica sp. nov., a di-n-butyl phthalate-degrading bacterium isolated from activated sludge.</title>
        <authorList>
            <person name="Jin D."/>
            <person name="Kong X."/>
            <person name="Jia M."/>
            <person name="Yu X."/>
            <person name="Wang X."/>
            <person name="Zhuang X."/>
            <person name="Deng Y."/>
            <person name="Bai Z."/>
        </authorList>
    </citation>
    <scope>NUCLEOTIDE SEQUENCE [LARGE SCALE GENOMIC DNA]</scope>
    <source>
        <strain evidence="11 12">QH-11</strain>
    </source>
</reference>
<reference evidence="12" key="1">
    <citation type="submission" date="2015-06" db="EMBL/GenBank/DDBJ databases">
        <title>Complete genome sequence and metabolic analysis of phthalate degradation pathway in Gordonia sp. QH-11.</title>
        <authorList>
            <person name="Jin D."/>
            <person name="Kong X."/>
            <person name="Bai Z."/>
        </authorList>
    </citation>
    <scope>NUCLEOTIDE SEQUENCE [LARGE SCALE GENOMIC DNA]</scope>
    <source>
        <strain evidence="12">QH-11</strain>
    </source>
</reference>
<dbReference type="STRING" id="1136941.ACH46_02145"/>
<organism evidence="11 12">
    <name type="scientific">Gordonia phthalatica</name>
    <dbReference type="NCBI Taxonomy" id="1136941"/>
    <lineage>
        <taxon>Bacteria</taxon>
        <taxon>Bacillati</taxon>
        <taxon>Actinomycetota</taxon>
        <taxon>Actinomycetes</taxon>
        <taxon>Mycobacteriales</taxon>
        <taxon>Gordoniaceae</taxon>
        <taxon>Gordonia</taxon>
    </lineage>
</organism>
<keyword evidence="10" id="KW-0406">Ion transport</keyword>
<keyword evidence="3 10" id="KW-0812">Transmembrane</keyword>
<comment type="activity regulation">
    <text evidence="10">Na(+) is not transported, but it plays an essential structural role and its presence is essential for fluoride channel function.</text>
</comment>
<comment type="function">
    <text evidence="9 10">Fluoride-specific ion channel. Important for reducing fluoride concentration in the cell, thus reducing its toxicity.</text>
</comment>
<keyword evidence="2 10" id="KW-1003">Cell membrane</keyword>
<dbReference type="AlphaFoldDB" id="A0A0N9MTP8"/>
<dbReference type="RefSeq" id="WP_062394856.1">
    <property type="nucleotide sequence ID" value="NZ_CP011853.1"/>
</dbReference>
<feature type="transmembrane region" description="Helical" evidence="10">
    <location>
        <begin position="73"/>
        <end position="91"/>
    </location>
</feature>
<dbReference type="PATRIC" id="fig|1136941.3.peg.429"/>
<dbReference type="InterPro" id="IPR003691">
    <property type="entry name" value="FluC"/>
</dbReference>
<dbReference type="GO" id="GO:0062054">
    <property type="term" value="F:fluoride channel activity"/>
    <property type="evidence" value="ECO:0007669"/>
    <property type="project" value="UniProtKB-UniRule"/>
</dbReference>
<feature type="transmembrane region" description="Helical" evidence="10">
    <location>
        <begin position="38"/>
        <end position="61"/>
    </location>
</feature>
<evidence type="ECO:0000256" key="5">
    <source>
        <dbReference type="ARBA" id="ARBA00023136"/>
    </source>
</evidence>
<dbReference type="GO" id="GO:0046872">
    <property type="term" value="F:metal ion binding"/>
    <property type="evidence" value="ECO:0007669"/>
    <property type="project" value="UniProtKB-KW"/>
</dbReference>
<feature type="transmembrane region" description="Helical" evidence="10">
    <location>
        <begin position="103"/>
        <end position="123"/>
    </location>
</feature>